<keyword evidence="3" id="KW-1185">Reference proteome</keyword>
<sequence>MRNFSKMISQRAIRQAKTLVLTELRSGTPSGSKGPPNSSINNNRTFAQVAVGSVTPASVQQGAEEIHTSVVRPKTGVTHIQIQTSPTLMSGWSPMRNDWLLGDDFPPLSPPVQSLIQSPKAKRKNIKQNRNQKLHQSSRSIDLFSPFAPFEAGAPKTTDLPSLSPIIPSTLGASFSEQGDTEDQDLSESTPDTPSAPGTSCTGSSLESSNEGEPTAVEETASTASTASSKAKKVLRTREEKRKRMSETDIELQKLEVLKKLAAKVDAEQTPDALTAFGNQVALEMRQIQDPGYLARLKRSIMIMIYDTQEAERNRSLSSTAQPTPCTFQPVISAPPPAQSHPHYSSARSPHQTFLQTLQNHDHYEIL</sequence>
<feature type="compositionally biased region" description="Low complexity" evidence="1">
    <location>
        <begin position="220"/>
        <end position="229"/>
    </location>
</feature>
<evidence type="ECO:0000313" key="3">
    <source>
        <dbReference type="Proteomes" id="UP000579812"/>
    </source>
</evidence>
<evidence type="ECO:0000313" key="2">
    <source>
        <dbReference type="EMBL" id="KAF4114019.1"/>
    </source>
</evidence>
<feature type="compositionally biased region" description="Polar residues" evidence="1">
    <location>
        <begin position="187"/>
        <end position="212"/>
    </location>
</feature>
<gene>
    <name evidence="2" type="ORF">G5714_004242</name>
</gene>
<dbReference type="Proteomes" id="UP000579812">
    <property type="component" value="Unassembled WGS sequence"/>
</dbReference>
<protein>
    <submittedName>
        <fullName evidence="2">Uncharacterized protein</fullName>
    </submittedName>
</protein>
<evidence type="ECO:0000256" key="1">
    <source>
        <dbReference type="SAM" id="MobiDB-lite"/>
    </source>
</evidence>
<reference evidence="2 3" key="1">
    <citation type="submission" date="2020-04" db="EMBL/GenBank/DDBJ databases">
        <title>Chromosome-level genome assembly of a cyprinid fish Onychostoma macrolepis by integration of Nanopore Sequencing, Bionano and Hi-C technology.</title>
        <authorList>
            <person name="Wang D."/>
        </authorList>
    </citation>
    <scope>NUCLEOTIDE SEQUENCE [LARGE SCALE GENOMIC DNA]</scope>
    <source>
        <strain evidence="2">SWU-2019</strain>
        <tissue evidence="2">Muscle</tissue>
    </source>
</reference>
<feature type="region of interest" description="Disordered" evidence="1">
    <location>
        <begin position="110"/>
        <end position="140"/>
    </location>
</feature>
<feature type="region of interest" description="Disordered" evidence="1">
    <location>
        <begin position="153"/>
        <end position="246"/>
    </location>
</feature>
<proteinExistence type="predicted"/>
<name>A0A7J6D457_9TELE</name>
<organism evidence="2 3">
    <name type="scientific">Onychostoma macrolepis</name>
    <dbReference type="NCBI Taxonomy" id="369639"/>
    <lineage>
        <taxon>Eukaryota</taxon>
        <taxon>Metazoa</taxon>
        <taxon>Chordata</taxon>
        <taxon>Craniata</taxon>
        <taxon>Vertebrata</taxon>
        <taxon>Euteleostomi</taxon>
        <taxon>Actinopterygii</taxon>
        <taxon>Neopterygii</taxon>
        <taxon>Teleostei</taxon>
        <taxon>Ostariophysi</taxon>
        <taxon>Cypriniformes</taxon>
        <taxon>Cyprinidae</taxon>
        <taxon>Acrossocheilinae</taxon>
        <taxon>Onychostoma</taxon>
    </lineage>
</organism>
<feature type="compositionally biased region" description="Basic residues" evidence="1">
    <location>
        <begin position="120"/>
        <end position="133"/>
    </location>
</feature>
<dbReference type="AlphaFoldDB" id="A0A7J6D457"/>
<accession>A0A7J6D457</accession>
<comment type="caution">
    <text evidence="2">The sequence shown here is derived from an EMBL/GenBank/DDBJ whole genome shotgun (WGS) entry which is preliminary data.</text>
</comment>
<feature type="compositionally biased region" description="Basic and acidic residues" evidence="1">
    <location>
        <begin position="236"/>
        <end position="246"/>
    </location>
</feature>
<dbReference type="EMBL" id="JAAMOB010000004">
    <property type="protein sequence ID" value="KAF4114019.1"/>
    <property type="molecule type" value="Genomic_DNA"/>
</dbReference>